<dbReference type="Proteomes" id="UP001501666">
    <property type="component" value="Unassembled WGS sequence"/>
</dbReference>
<reference evidence="3" key="1">
    <citation type="journal article" date="2019" name="Int. J. Syst. Evol. Microbiol.">
        <title>The Global Catalogue of Microorganisms (GCM) 10K type strain sequencing project: providing services to taxonomists for standard genome sequencing and annotation.</title>
        <authorList>
            <consortium name="The Broad Institute Genomics Platform"/>
            <consortium name="The Broad Institute Genome Sequencing Center for Infectious Disease"/>
            <person name="Wu L."/>
            <person name="Ma J."/>
        </authorList>
    </citation>
    <scope>NUCLEOTIDE SEQUENCE [LARGE SCALE GENOMIC DNA]</scope>
    <source>
        <strain evidence="3">JCM 6835</strain>
    </source>
</reference>
<keyword evidence="1" id="KW-0472">Membrane</keyword>
<evidence type="ECO:0000313" key="3">
    <source>
        <dbReference type="Proteomes" id="UP001501666"/>
    </source>
</evidence>
<keyword evidence="3" id="KW-1185">Reference proteome</keyword>
<sequence length="191" mass="19592">MMIPIMSAGLPFRLTRASSFAVACLGLGVLAHLLGGGTLSVPAAAGGLGLAFAAAWPLSGRERALGVILPLLGALQAVLHLLFSLSSPISSAPEGPLHLHLHPGLVPGIGMLVVHGWAVGLTALWLARGEAALWGLLRRLAAGVCRVLVLYLTPSSACAAVVFADEPRQLRPAVLRHAVSRRGPPQVVTAA</sequence>
<evidence type="ECO:0000256" key="1">
    <source>
        <dbReference type="SAM" id="Phobius"/>
    </source>
</evidence>
<feature type="transmembrane region" description="Helical" evidence="1">
    <location>
        <begin position="65"/>
        <end position="85"/>
    </location>
</feature>
<keyword evidence="1" id="KW-0812">Transmembrane</keyword>
<name>A0ABP6EM95_9ACTN</name>
<dbReference type="EMBL" id="BAAATE010000014">
    <property type="protein sequence ID" value="GAA2672039.1"/>
    <property type="molecule type" value="Genomic_DNA"/>
</dbReference>
<comment type="caution">
    <text evidence="2">The sequence shown here is derived from an EMBL/GenBank/DDBJ whole genome shotgun (WGS) entry which is preliminary data.</text>
</comment>
<proteinExistence type="predicted"/>
<feature type="transmembrane region" description="Helical" evidence="1">
    <location>
        <begin position="41"/>
        <end position="58"/>
    </location>
</feature>
<protein>
    <recommendedName>
        <fullName evidence="4">MFS transporter</fullName>
    </recommendedName>
</protein>
<gene>
    <name evidence="2" type="ORF">GCM10010412_051860</name>
</gene>
<organism evidence="2 3">
    <name type="scientific">Nonomuraea recticatena</name>
    <dbReference type="NCBI Taxonomy" id="46178"/>
    <lineage>
        <taxon>Bacteria</taxon>
        <taxon>Bacillati</taxon>
        <taxon>Actinomycetota</taxon>
        <taxon>Actinomycetes</taxon>
        <taxon>Streptosporangiales</taxon>
        <taxon>Streptosporangiaceae</taxon>
        <taxon>Nonomuraea</taxon>
    </lineage>
</organism>
<feature type="transmembrane region" description="Helical" evidence="1">
    <location>
        <begin position="139"/>
        <end position="164"/>
    </location>
</feature>
<accession>A0ABP6EM95</accession>
<feature type="transmembrane region" description="Helical" evidence="1">
    <location>
        <begin position="105"/>
        <end position="127"/>
    </location>
</feature>
<keyword evidence="1" id="KW-1133">Transmembrane helix</keyword>
<evidence type="ECO:0000313" key="2">
    <source>
        <dbReference type="EMBL" id="GAA2672039.1"/>
    </source>
</evidence>
<evidence type="ECO:0008006" key="4">
    <source>
        <dbReference type="Google" id="ProtNLM"/>
    </source>
</evidence>